<dbReference type="InterPro" id="IPR001611">
    <property type="entry name" value="Leu-rich_rpt"/>
</dbReference>
<evidence type="ECO:0000313" key="4">
    <source>
        <dbReference type="EMBL" id="GFP93758.1"/>
    </source>
</evidence>
<dbReference type="Gene3D" id="3.80.10.10">
    <property type="entry name" value="Ribonuclease Inhibitor"/>
    <property type="match status" value="2"/>
</dbReference>
<dbReference type="Proteomes" id="UP000653305">
    <property type="component" value="Unassembled WGS sequence"/>
</dbReference>
<keyword evidence="1" id="KW-0433">Leucine-rich repeat</keyword>
<feature type="region of interest" description="Disordered" evidence="3">
    <location>
        <begin position="91"/>
        <end position="120"/>
    </location>
</feature>
<feature type="region of interest" description="Disordered" evidence="3">
    <location>
        <begin position="149"/>
        <end position="181"/>
    </location>
</feature>
<feature type="region of interest" description="Disordered" evidence="3">
    <location>
        <begin position="623"/>
        <end position="642"/>
    </location>
</feature>
<feature type="compositionally biased region" description="Basic and acidic residues" evidence="3">
    <location>
        <begin position="152"/>
        <end position="165"/>
    </location>
</feature>
<keyword evidence="2" id="KW-0677">Repeat</keyword>
<dbReference type="PANTHER" id="PTHR15454">
    <property type="entry name" value="NISCHARIN RELATED"/>
    <property type="match status" value="1"/>
</dbReference>
<feature type="compositionally biased region" description="Polar residues" evidence="3">
    <location>
        <begin position="1"/>
        <end position="11"/>
    </location>
</feature>
<dbReference type="SMART" id="SM00365">
    <property type="entry name" value="LRR_SD22"/>
    <property type="match status" value="3"/>
</dbReference>
<sequence>MVRFSCFQTQSHSHKHKKTVHRSSETMQKTLEDSSQNNDLRNSEEIKPCLKEEVEHNDVSDHVTDYSPTASEEMEAKYSTDNDIAVHNKTQFKKSQSLGSGLNWEQRTSGGDRSEDETDQRFSYEHVLPSDSVQVDSDFTKNVSVFSFGDRQPTEKEGGADKDDACLSGPVDSDDLTPRTRPVIVKSSSLPRMGSPYRCSASYLVRSRSSEDLNTFYSRKEGVTHEDRRQVQYQETDNSVFNYDDKNKGENPADENDEAYNNYVGSAKDWIIPVSDGVSRGKCVVGEETSSQNWDEVPAKDFRLKRIEEWVINLQHCGPMDESNESEPPFHDQELPEGNALLEEPAAVKSEVKVSPGMEAAKRYISSLNASATAAQLTNLGLVVIPFLSAFGSLKALNLSGNAIDVNLWPGPVFGWVWDSVLGLKNTIVRIAAGALPRGLHILNLSKNSISTIEGLRDLTRLRVLDLSYNRILRIGHAGNKISEVEGLHRLLKLNVLDLRFNKISTTKCLGQLAANYNCLQALSLEGNPAQKNVGDEQLKKYVQSLLPHLTYYNRQSIKVGTMKDGAERSARLGISSHQVDRGLRAEVKNARKGSHGIVAQKVSSSTNHGRKTQGLVAGKVTRSGRHGRLPPSGIKTTTNHGQQITMDVSSKLMGLKSDFSFPRSRSEGNLGAL</sequence>
<proteinExistence type="predicted"/>
<keyword evidence="5" id="KW-1185">Reference proteome</keyword>
<dbReference type="EMBL" id="BMAC01000324">
    <property type="protein sequence ID" value="GFP93758.1"/>
    <property type="molecule type" value="Genomic_DNA"/>
</dbReference>
<evidence type="ECO:0000256" key="2">
    <source>
        <dbReference type="ARBA" id="ARBA00022737"/>
    </source>
</evidence>
<gene>
    <name evidence="4" type="ORF">PHJA_001520200</name>
</gene>
<dbReference type="GO" id="GO:0005737">
    <property type="term" value="C:cytoplasm"/>
    <property type="evidence" value="ECO:0007669"/>
    <property type="project" value="TreeGrafter"/>
</dbReference>
<dbReference type="PANTHER" id="PTHR15454:SF7">
    <property type="entry name" value="OS07G0106100 PROTEIN"/>
    <property type="match status" value="1"/>
</dbReference>
<dbReference type="Pfam" id="PF13855">
    <property type="entry name" value="LRR_8"/>
    <property type="match status" value="1"/>
</dbReference>
<protein>
    <submittedName>
        <fullName evidence="4">Dynein assembly factor 1 axonemal</fullName>
    </submittedName>
</protein>
<feature type="compositionally biased region" description="Polar residues" evidence="3">
    <location>
        <begin position="93"/>
        <end position="111"/>
    </location>
</feature>
<feature type="region of interest" description="Disordered" evidence="3">
    <location>
        <begin position="1"/>
        <end position="78"/>
    </location>
</feature>
<comment type="caution">
    <text evidence="4">The sequence shown here is derived from an EMBL/GenBank/DDBJ whole genome shotgun (WGS) entry which is preliminary data.</text>
</comment>
<dbReference type="InterPro" id="IPR032675">
    <property type="entry name" value="LRR_dom_sf"/>
</dbReference>
<name>A0A830C9R6_9LAMI</name>
<dbReference type="FunFam" id="3.80.10.10:FF:000320">
    <property type="entry name" value="Protein phosphatase 1 regulatory subunit pprA"/>
    <property type="match status" value="1"/>
</dbReference>
<dbReference type="PROSITE" id="PS51450">
    <property type="entry name" value="LRR"/>
    <property type="match status" value="1"/>
</dbReference>
<dbReference type="AlphaFoldDB" id="A0A830C9R6"/>
<reference evidence="4" key="1">
    <citation type="submission" date="2020-07" db="EMBL/GenBank/DDBJ databases">
        <title>Ethylene signaling mediates host invasion by parasitic plants.</title>
        <authorList>
            <person name="Yoshida S."/>
        </authorList>
    </citation>
    <scope>NUCLEOTIDE SEQUENCE</scope>
    <source>
        <strain evidence="4">Okayama</strain>
    </source>
</reference>
<evidence type="ECO:0000256" key="3">
    <source>
        <dbReference type="SAM" id="MobiDB-lite"/>
    </source>
</evidence>
<feature type="compositionally biased region" description="Basic residues" evidence="3">
    <location>
        <begin position="12"/>
        <end position="21"/>
    </location>
</feature>
<organism evidence="4 5">
    <name type="scientific">Phtheirospermum japonicum</name>
    <dbReference type="NCBI Taxonomy" id="374723"/>
    <lineage>
        <taxon>Eukaryota</taxon>
        <taxon>Viridiplantae</taxon>
        <taxon>Streptophyta</taxon>
        <taxon>Embryophyta</taxon>
        <taxon>Tracheophyta</taxon>
        <taxon>Spermatophyta</taxon>
        <taxon>Magnoliopsida</taxon>
        <taxon>eudicotyledons</taxon>
        <taxon>Gunneridae</taxon>
        <taxon>Pentapetalae</taxon>
        <taxon>asterids</taxon>
        <taxon>lamiids</taxon>
        <taxon>Lamiales</taxon>
        <taxon>Orobanchaceae</taxon>
        <taxon>Orobanchaceae incertae sedis</taxon>
        <taxon>Phtheirospermum</taxon>
    </lineage>
</organism>
<feature type="compositionally biased region" description="Basic and acidic residues" evidence="3">
    <location>
        <begin position="41"/>
        <end position="64"/>
    </location>
</feature>
<accession>A0A830C9R6</accession>
<dbReference type="OrthoDB" id="1904536at2759"/>
<evidence type="ECO:0000313" key="5">
    <source>
        <dbReference type="Proteomes" id="UP000653305"/>
    </source>
</evidence>
<evidence type="ECO:0000256" key="1">
    <source>
        <dbReference type="ARBA" id="ARBA00022614"/>
    </source>
</evidence>
<dbReference type="SUPFAM" id="SSF52075">
    <property type="entry name" value="Outer arm dynein light chain 1"/>
    <property type="match status" value="1"/>
</dbReference>
<feature type="compositionally biased region" description="Polar residues" evidence="3">
    <location>
        <begin position="25"/>
        <end position="40"/>
    </location>
</feature>